<evidence type="ECO:0000256" key="1">
    <source>
        <dbReference type="SAM" id="MobiDB-lite"/>
    </source>
</evidence>
<reference evidence="3" key="2">
    <citation type="submission" date="2025-08" db="UniProtKB">
        <authorList>
            <consortium name="Ensembl"/>
        </authorList>
    </citation>
    <scope>IDENTIFICATION</scope>
</reference>
<evidence type="ECO:0000259" key="2">
    <source>
        <dbReference type="Pfam" id="PF17733"/>
    </source>
</evidence>
<feature type="compositionally biased region" description="Basic and acidic residues" evidence="1">
    <location>
        <begin position="86"/>
        <end position="96"/>
    </location>
</feature>
<dbReference type="AlphaFoldDB" id="A0A3P8X5X5"/>
<dbReference type="STRING" id="244447.ENSCSEP00000033591"/>
<name>A0A3P8X5X5_CYNSE</name>
<evidence type="ECO:0000313" key="3">
    <source>
        <dbReference type="Ensembl" id="ENSCSEP00000033591.1"/>
    </source>
</evidence>
<organism evidence="3 4">
    <name type="scientific">Cynoglossus semilaevis</name>
    <name type="common">Tongue sole</name>
    <dbReference type="NCBI Taxonomy" id="244447"/>
    <lineage>
        <taxon>Eukaryota</taxon>
        <taxon>Metazoa</taxon>
        <taxon>Chordata</taxon>
        <taxon>Craniata</taxon>
        <taxon>Vertebrata</taxon>
        <taxon>Euteleostomi</taxon>
        <taxon>Actinopterygii</taxon>
        <taxon>Neopterygii</taxon>
        <taxon>Teleostei</taxon>
        <taxon>Neoteleostei</taxon>
        <taxon>Acanthomorphata</taxon>
        <taxon>Carangaria</taxon>
        <taxon>Pleuronectiformes</taxon>
        <taxon>Pleuronectoidei</taxon>
        <taxon>Cynoglossidae</taxon>
        <taxon>Cynoglossinae</taxon>
        <taxon>Cynoglossus</taxon>
    </lineage>
</organism>
<feature type="compositionally biased region" description="Polar residues" evidence="1">
    <location>
        <begin position="74"/>
        <end position="84"/>
    </location>
</feature>
<dbReference type="InterPro" id="IPR040554">
    <property type="entry name" value="KPWE_PEX14_dom"/>
</dbReference>
<dbReference type="Pfam" id="PF17733">
    <property type="entry name" value="KPWE_dom"/>
    <property type="match status" value="1"/>
</dbReference>
<feature type="compositionally biased region" description="Basic and acidic residues" evidence="1">
    <location>
        <begin position="1"/>
        <end position="31"/>
    </location>
</feature>
<dbReference type="Proteomes" id="UP000265120">
    <property type="component" value="Chromosome 10"/>
</dbReference>
<protein>
    <recommendedName>
        <fullName evidence="2">Peroxisomal membrane protein PEX14-like KPWE domain-containing protein</fullName>
    </recommendedName>
</protein>
<accession>A0A3P8X5X5</accession>
<reference evidence="3 4" key="1">
    <citation type="journal article" date="2014" name="Nat. Genet.">
        <title>Whole-genome sequence of a flatfish provides insights into ZW sex chromosome evolution and adaptation to a benthic lifestyle.</title>
        <authorList>
            <person name="Chen S."/>
            <person name="Zhang G."/>
            <person name="Shao C."/>
            <person name="Huang Q."/>
            <person name="Liu G."/>
            <person name="Zhang P."/>
            <person name="Song W."/>
            <person name="An N."/>
            <person name="Chalopin D."/>
            <person name="Volff J.N."/>
            <person name="Hong Y."/>
            <person name="Li Q."/>
            <person name="Sha Z."/>
            <person name="Zhou H."/>
            <person name="Xie M."/>
            <person name="Yu Q."/>
            <person name="Liu Y."/>
            <person name="Xiang H."/>
            <person name="Wang N."/>
            <person name="Wu K."/>
            <person name="Yang C."/>
            <person name="Zhou Q."/>
            <person name="Liao X."/>
            <person name="Yang L."/>
            <person name="Hu Q."/>
            <person name="Zhang J."/>
            <person name="Meng L."/>
            <person name="Jin L."/>
            <person name="Tian Y."/>
            <person name="Lian J."/>
            <person name="Yang J."/>
            <person name="Miao G."/>
            <person name="Liu S."/>
            <person name="Liang Z."/>
            <person name="Yan F."/>
            <person name="Li Y."/>
            <person name="Sun B."/>
            <person name="Zhang H."/>
            <person name="Zhang J."/>
            <person name="Zhu Y."/>
            <person name="Du M."/>
            <person name="Zhao Y."/>
            <person name="Schartl M."/>
            <person name="Tang Q."/>
            <person name="Wang J."/>
        </authorList>
    </citation>
    <scope>NUCLEOTIDE SEQUENCE</scope>
</reference>
<proteinExistence type="predicted"/>
<feature type="compositionally biased region" description="Basic and acidic residues" evidence="1">
    <location>
        <begin position="108"/>
        <end position="120"/>
    </location>
</feature>
<reference evidence="3" key="3">
    <citation type="submission" date="2025-09" db="UniProtKB">
        <authorList>
            <consortium name="Ensembl"/>
        </authorList>
    </citation>
    <scope>IDENTIFICATION</scope>
</reference>
<evidence type="ECO:0000313" key="4">
    <source>
        <dbReference type="Proteomes" id="UP000265120"/>
    </source>
</evidence>
<dbReference type="InParanoid" id="A0A3P8X5X5"/>
<dbReference type="Ensembl" id="ENSCSET00000034025.1">
    <property type="protein sequence ID" value="ENSCSEP00000033591.1"/>
    <property type="gene ID" value="ENSCSEG00000021558.1"/>
</dbReference>
<dbReference type="GeneTree" id="ENSGT00940000174755"/>
<feature type="region of interest" description="Disordered" evidence="1">
    <location>
        <begin position="64"/>
        <end position="120"/>
    </location>
</feature>
<feature type="region of interest" description="Disordered" evidence="1">
    <location>
        <begin position="1"/>
        <end position="49"/>
    </location>
</feature>
<sequence>MRSDKNGSGRLAAEDRQRDQDRQPEVHEERGGGPSPEGGEERRRPEVTQLSFAEVMQCIQEGREIPGVKKLDITPSNQNPTPSQMERIHKPWERDLSPNGCWASTSVDPHDKHVSGETSR</sequence>
<feature type="domain" description="Peroxisomal membrane protein PEX14-like KPWE" evidence="2">
    <location>
        <begin position="49"/>
        <end position="94"/>
    </location>
</feature>
<keyword evidence="4" id="KW-1185">Reference proteome</keyword>